<keyword evidence="1" id="KW-0732">Signal</keyword>
<dbReference type="Proteomes" id="UP000287198">
    <property type="component" value="Unassembled WGS sequence"/>
</dbReference>
<evidence type="ECO:0000256" key="1">
    <source>
        <dbReference type="SAM" id="SignalP"/>
    </source>
</evidence>
<dbReference type="RefSeq" id="WP_126764069.1">
    <property type="nucleotide sequence ID" value="NZ_JBHLTZ010000010.1"/>
</dbReference>
<evidence type="ECO:0000313" key="3">
    <source>
        <dbReference type="Proteomes" id="UP000287198"/>
    </source>
</evidence>
<proteinExistence type="predicted"/>
<feature type="chain" id="PRO_5019080002" description="DUF4412 domain-containing protein" evidence="1">
    <location>
        <begin position="22"/>
        <end position="220"/>
    </location>
</feature>
<evidence type="ECO:0000313" key="2">
    <source>
        <dbReference type="EMBL" id="RUO51966.1"/>
    </source>
</evidence>
<keyword evidence="3" id="KW-1185">Reference proteome</keyword>
<dbReference type="AlphaFoldDB" id="A0A432XTB4"/>
<sequence>MLMKKLILSALALCCSNLAWADGSATIMSGGTTSKVEFAEGKYLRMEAPESGGYMLMRDDKLYSVVSEGGAVMVVDIAAAMRAMGSAGQQESFWDDDIAEVKSFYKTGESETVAGITGEVYKLETLNQNGNAQTSILVLTEHETVVELSEAMYHMSQTLVSAAGEETPQSLAAMYNNVIAHGMGILRQGDEFELVSVTDTAPEADRFRLPAEPMQIPVNR</sequence>
<evidence type="ECO:0008006" key="4">
    <source>
        <dbReference type="Google" id="ProtNLM"/>
    </source>
</evidence>
<gene>
    <name evidence="2" type="ORF">CWI69_10010</name>
</gene>
<feature type="signal peptide" evidence="1">
    <location>
        <begin position="1"/>
        <end position="21"/>
    </location>
</feature>
<dbReference type="OrthoDB" id="6238784at2"/>
<protein>
    <recommendedName>
        <fullName evidence="4">DUF4412 domain-containing protein</fullName>
    </recommendedName>
</protein>
<accession>A0A432XTB4</accession>
<organism evidence="2 3">
    <name type="scientific">Pseudidiomarina halophila</name>
    <dbReference type="NCBI Taxonomy" id="1449799"/>
    <lineage>
        <taxon>Bacteria</taxon>
        <taxon>Pseudomonadati</taxon>
        <taxon>Pseudomonadota</taxon>
        <taxon>Gammaproteobacteria</taxon>
        <taxon>Alteromonadales</taxon>
        <taxon>Idiomarinaceae</taxon>
        <taxon>Pseudidiomarina</taxon>
    </lineage>
</organism>
<comment type="caution">
    <text evidence="2">The sequence shown here is derived from an EMBL/GenBank/DDBJ whole genome shotgun (WGS) entry which is preliminary data.</text>
</comment>
<name>A0A432XTB4_9GAMM</name>
<reference evidence="3" key="1">
    <citation type="journal article" date="2018" name="Front. Microbiol.">
        <title>Genome-Based Analysis Reveals the Taxonomy and Diversity of the Family Idiomarinaceae.</title>
        <authorList>
            <person name="Liu Y."/>
            <person name="Lai Q."/>
            <person name="Shao Z."/>
        </authorList>
    </citation>
    <scope>NUCLEOTIDE SEQUENCE [LARGE SCALE GENOMIC DNA]</scope>
    <source>
        <strain evidence="3">BH195</strain>
    </source>
</reference>
<dbReference type="EMBL" id="PIPW01000003">
    <property type="protein sequence ID" value="RUO51966.1"/>
    <property type="molecule type" value="Genomic_DNA"/>
</dbReference>